<dbReference type="InterPro" id="IPR024344">
    <property type="entry name" value="MDMPI_metal-binding"/>
</dbReference>
<feature type="domain" description="Mycothiol-dependent maleylpyruvate isomerase metal-binding" evidence="1">
    <location>
        <begin position="11"/>
        <end position="91"/>
    </location>
</feature>
<dbReference type="Pfam" id="PF11716">
    <property type="entry name" value="MDMPI_N"/>
    <property type="match status" value="1"/>
</dbReference>
<dbReference type="EMBL" id="BOMW01000020">
    <property type="protein sequence ID" value="GIF04727.1"/>
    <property type="molecule type" value="Genomic_DNA"/>
</dbReference>
<reference evidence="2" key="1">
    <citation type="submission" date="2021-01" db="EMBL/GenBank/DDBJ databases">
        <title>Whole genome shotgun sequence of Actinoplanes siamensis NBRC 109076.</title>
        <authorList>
            <person name="Komaki H."/>
            <person name="Tamura T."/>
        </authorList>
    </citation>
    <scope>NUCLEOTIDE SEQUENCE</scope>
    <source>
        <strain evidence="2">NBRC 109076</strain>
    </source>
</reference>
<gene>
    <name evidence="2" type="ORF">Asi03nite_22650</name>
</gene>
<dbReference type="GO" id="GO:0046872">
    <property type="term" value="F:metal ion binding"/>
    <property type="evidence" value="ECO:0007669"/>
    <property type="project" value="InterPro"/>
</dbReference>
<name>A0A919N5G0_9ACTN</name>
<evidence type="ECO:0000259" key="1">
    <source>
        <dbReference type="Pfam" id="PF11716"/>
    </source>
</evidence>
<sequence length="214" mass="23461">MSTVDMLAMIADERHRMAELIESLKPGQLLAPSLCEGWTVHDVAAHLCAPWIFGARRIVPAVVRHGFRVHRANAELVRELALDLTAEEIGRQLRMNAEFTFNPRLVSPLGQLTDLQVHGQDICRPLGLARDLVPERMLLSLEFLLGPRARGSFVPRGRLDGLRFIADDLEWAAGQGLLTVRGTGEALLLALTGRPVVLDELSGSGVAALRARIT</sequence>
<dbReference type="InterPro" id="IPR017517">
    <property type="entry name" value="Maleyloyr_isom"/>
</dbReference>
<organism evidence="2 3">
    <name type="scientific">Actinoplanes siamensis</name>
    <dbReference type="NCBI Taxonomy" id="1223317"/>
    <lineage>
        <taxon>Bacteria</taxon>
        <taxon>Bacillati</taxon>
        <taxon>Actinomycetota</taxon>
        <taxon>Actinomycetes</taxon>
        <taxon>Micromonosporales</taxon>
        <taxon>Micromonosporaceae</taxon>
        <taxon>Actinoplanes</taxon>
    </lineage>
</organism>
<proteinExistence type="predicted"/>
<dbReference type="NCBIfam" id="TIGR03083">
    <property type="entry name" value="maleylpyruvate isomerase family mycothiol-dependent enzyme"/>
    <property type="match status" value="1"/>
</dbReference>
<evidence type="ECO:0000313" key="2">
    <source>
        <dbReference type="EMBL" id="GIF04727.1"/>
    </source>
</evidence>
<evidence type="ECO:0000313" key="3">
    <source>
        <dbReference type="Proteomes" id="UP000629619"/>
    </source>
</evidence>
<dbReference type="InterPro" id="IPR034660">
    <property type="entry name" value="DinB/YfiT-like"/>
</dbReference>
<dbReference type="AlphaFoldDB" id="A0A919N5G0"/>
<protein>
    <recommendedName>
        <fullName evidence="1">Mycothiol-dependent maleylpyruvate isomerase metal-binding domain-containing protein</fullName>
    </recommendedName>
</protein>
<dbReference type="SUPFAM" id="SSF109854">
    <property type="entry name" value="DinB/YfiT-like putative metalloenzymes"/>
    <property type="match status" value="1"/>
</dbReference>
<accession>A0A919N5G0</accession>
<comment type="caution">
    <text evidence="2">The sequence shown here is derived from an EMBL/GenBank/DDBJ whole genome shotgun (WGS) entry which is preliminary data.</text>
</comment>
<keyword evidence="3" id="KW-1185">Reference proteome</keyword>
<dbReference type="Gene3D" id="1.20.120.450">
    <property type="entry name" value="dinb family like domain"/>
    <property type="match status" value="1"/>
</dbReference>
<dbReference type="Proteomes" id="UP000629619">
    <property type="component" value="Unassembled WGS sequence"/>
</dbReference>